<dbReference type="InterPro" id="IPR045788">
    <property type="entry name" value="MobC_2"/>
</dbReference>
<dbReference type="Pfam" id="PF19514">
    <property type="entry name" value="MobC_2"/>
    <property type="match status" value="1"/>
</dbReference>
<proteinExistence type="predicted"/>
<organism evidence="1 2">
    <name type="scientific">Dysgonomonas hofstadii</name>
    <dbReference type="NCBI Taxonomy" id="637886"/>
    <lineage>
        <taxon>Bacteria</taxon>
        <taxon>Pseudomonadati</taxon>
        <taxon>Bacteroidota</taxon>
        <taxon>Bacteroidia</taxon>
        <taxon>Bacteroidales</taxon>
        <taxon>Dysgonomonadaceae</taxon>
        <taxon>Dysgonomonas</taxon>
    </lineage>
</organism>
<comment type="caution">
    <text evidence="1">The sequence shown here is derived from an EMBL/GenBank/DDBJ whole genome shotgun (WGS) entry which is preliminary data.</text>
</comment>
<evidence type="ECO:0000313" key="1">
    <source>
        <dbReference type="EMBL" id="MBB4034760.1"/>
    </source>
</evidence>
<dbReference type="Proteomes" id="UP000555103">
    <property type="component" value="Unassembled WGS sequence"/>
</dbReference>
<sequence>MNMNVVNGEEVPKRKKGRPKKDDILKYRFMIRFNNRENEKFLTLFKQSGIKSKSRFIANCVLNRKLKVIEINKSAIDFVMLLTQFFTQFRGVKNNYNQLFTVLVRNLGEEKARKFIKILENPTLEFIRMMREFEELTTKLREKCLPK</sequence>
<dbReference type="AlphaFoldDB" id="A0A840CFL7"/>
<gene>
    <name evidence="1" type="ORF">GGR21_000647</name>
</gene>
<evidence type="ECO:0000313" key="2">
    <source>
        <dbReference type="Proteomes" id="UP000555103"/>
    </source>
</evidence>
<dbReference type="RefSeq" id="WP_183305712.1">
    <property type="nucleotide sequence ID" value="NZ_JACIEP010000002.1"/>
</dbReference>
<protein>
    <recommendedName>
        <fullName evidence="3">MobA protein</fullName>
    </recommendedName>
</protein>
<name>A0A840CFL7_9BACT</name>
<dbReference type="EMBL" id="JACIEP010000002">
    <property type="protein sequence ID" value="MBB4034760.1"/>
    <property type="molecule type" value="Genomic_DNA"/>
</dbReference>
<keyword evidence="2" id="KW-1185">Reference proteome</keyword>
<evidence type="ECO:0008006" key="3">
    <source>
        <dbReference type="Google" id="ProtNLM"/>
    </source>
</evidence>
<reference evidence="1 2" key="1">
    <citation type="submission" date="2020-08" db="EMBL/GenBank/DDBJ databases">
        <title>Genomic Encyclopedia of Type Strains, Phase IV (KMG-IV): sequencing the most valuable type-strain genomes for metagenomic binning, comparative biology and taxonomic classification.</title>
        <authorList>
            <person name="Goeker M."/>
        </authorList>
    </citation>
    <scope>NUCLEOTIDE SEQUENCE [LARGE SCALE GENOMIC DNA]</scope>
    <source>
        <strain evidence="1 2">DSM 104969</strain>
    </source>
</reference>
<accession>A0A840CFL7</accession>